<dbReference type="Gene3D" id="2.60.120.260">
    <property type="entry name" value="Galactose-binding domain-like"/>
    <property type="match status" value="4"/>
</dbReference>
<dbReference type="InterPro" id="IPR007397">
    <property type="entry name" value="F-box-assoc_dom"/>
</dbReference>
<dbReference type="InterPro" id="IPR053180">
    <property type="entry name" value="Ca-binding_acidic-repeat"/>
</dbReference>
<evidence type="ECO:0000256" key="2">
    <source>
        <dbReference type="ARBA" id="ARBA00022525"/>
    </source>
</evidence>
<feature type="region of interest" description="Disordered" evidence="5">
    <location>
        <begin position="595"/>
        <end position="647"/>
    </location>
</feature>
<dbReference type="PANTHER" id="PTHR37467:SF1">
    <property type="entry name" value="EXPORTED CALCIUM-BINDING GLYCOPROTEIN"/>
    <property type="match status" value="1"/>
</dbReference>
<dbReference type="Pfam" id="PF00754">
    <property type="entry name" value="F5_F8_type_C"/>
    <property type="match status" value="1"/>
</dbReference>
<dbReference type="InterPro" id="IPR028974">
    <property type="entry name" value="TSP_type-3_rpt"/>
</dbReference>
<dbReference type="Pfam" id="PF18884">
    <property type="entry name" value="TSP3_bac"/>
    <property type="match status" value="5"/>
</dbReference>
<evidence type="ECO:0000259" key="7">
    <source>
        <dbReference type="PROSITE" id="PS51114"/>
    </source>
</evidence>
<proteinExistence type="predicted"/>
<dbReference type="PROSITE" id="PS51114">
    <property type="entry name" value="FBA"/>
    <property type="match status" value="1"/>
</dbReference>
<sequence>MPTGNLIVNGDGGDVPATGWTLTNGGDGWGKRADITYDSVPGCYVTSYALCKRSQTIDLLAAGATTEELDASPPVLVSEAISYDRNNNATDTYYLKVELRDASQNVLATWNSGTETARLPVPNGWTTLQHVFKNYPAGVRYIHFEDGGIDVGFWLGHYGTYHDATTALLLVDTDGDQIHDYFEDLYGLDKNDPTDAALDKDGDTLINLDEYQAGTNLDSVDTDGDGLEDDAELANTTNPLVKDSDGDGVWDGDEVLSYLSDPLDTDTDDDFYPDGYEARDGSSLTNANESPGGLKVELAPAVGANLPGAALLTSDLTDPENNGSDASANGTGFNWTAITASINGTFLGTANEGAFNLFDNKIGATAGSKWYYLGSTPQWVAIQFPALTSLDYFTITSGNDFAERDPRVWEIQGSTNGTNYQTIARIDWTQAALWTGRSQVLKVTLPKRSLPYTYFRYAFASTGTTAHQLAEIEFFGEQNSADVDGDGIPKLYEDYYDFLSDNDAGDRLLDEDGDGLNNLGEYLAKSNPLESDTDGDGLTDGEEAGPGGYGSSPLLLESDGDTLSDNAEVFVHGSSPGLADTDGDFFRDDYEVTAGSGVNNSNSSPNGTRVTLAPSPSPAAPGTALLGSDLTDPENNGNDTTPNGTNFNWSSISASTNGTFLGANGEGAYSIFDNKIGNVGGSKWLYNSTASQWVTVGFPALVALDYFTITSGNDSPERDPRVWEIQGSTNGTTFETITRFAWTPSQIFTARNQVLKVALPQRTLPYTHLRYTVISTGSGTHQISEIEYFGEVSNTDADVDGIPKLYEDYYAFLSDSDPSDAVLDEDDDGLDNKGEYLAKTNPLVKDTDGDGLEDGDEGPAGANPLVKDTDGDGLEDGAEVNTHFTSPALADTDGDTFKDGYELTRGTSPLSSASTPDGLTYLTLGTGTSALLGGDITDRDNGGTDADGTTGADFDWKSISATNKASFQTEGAFNVFDNKVGGGEMKWCCDPPGTAVPAQRVTVEFEHAVRLTHFTMTSSDDAPERDPRAWKILGSNDGVTFTPIVNHSDTTMTFWGADRNKVVRFNLATPSPFYTWFRYEVTATNSTLHALGEIEYFGLDQDTDADGMPDYYEAKYAFLDLNDPSDAGQDQDGDRFTNLQEFQNKTLPDVADPNDNVQLTVTSATYNGTSFNLAVSGFSTAKSYQLYRSLTLNNDWTPAGAPFTPTGTNQNLVDPSPPSGKAFYKVEEQP</sequence>
<feature type="compositionally biased region" description="Acidic residues" evidence="5">
    <location>
        <begin position="531"/>
        <end position="543"/>
    </location>
</feature>
<dbReference type="Proteomes" id="UP001320876">
    <property type="component" value="Unassembled WGS sequence"/>
</dbReference>
<feature type="region of interest" description="Disordered" evidence="5">
    <location>
        <begin position="1201"/>
        <end position="1230"/>
    </location>
</feature>
<dbReference type="SUPFAM" id="SSF49785">
    <property type="entry name" value="Galactose-binding domain-like"/>
    <property type="match status" value="4"/>
</dbReference>
<reference evidence="8 9" key="1">
    <citation type="submission" date="2022-10" db="EMBL/GenBank/DDBJ databases">
        <title>Luteolibacter arcticus strain CCTCC AB 2014275, whole genome shotgun sequencing project.</title>
        <authorList>
            <person name="Zhao G."/>
            <person name="Shen L."/>
        </authorList>
    </citation>
    <scope>NUCLEOTIDE SEQUENCE [LARGE SCALE GENOMIC DNA]</scope>
    <source>
        <strain evidence="8 9">CCTCC AB 2014275</strain>
    </source>
</reference>
<evidence type="ECO:0000313" key="8">
    <source>
        <dbReference type="EMBL" id="MCW1923595.1"/>
    </source>
</evidence>
<dbReference type="PROSITE" id="PS50022">
    <property type="entry name" value="FA58C_3"/>
    <property type="match status" value="1"/>
</dbReference>
<protein>
    <submittedName>
        <fullName evidence="8">Discoidin domain-containing protein</fullName>
    </submittedName>
</protein>
<dbReference type="InterPro" id="IPR059100">
    <property type="entry name" value="TSP3_bac"/>
</dbReference>
<dbReference type="InterPro" id="IPR000421">
    <property type="entry name" value="FA58C"/>
</dbReference>
<dbReference type="RefSeq" id="WP_264487704.1">
    <property type="nucleotide sequence ID" value="NZ_JAPDDT010000005.1"/>
</dbReference>
<dbReference type="EMBL" id="JAPDDT010000005">
    <property type="protein sequence ID" value="MCW1923595.1"/>
    <property type="molecule type" value="Genomic_DNA"/>
</dbReference>
<evidence type="ECO:0000256" key="5">
    <source>
        <dbReference type="SAM" id="MobiDB-lite"/>
    </source>
</evidence>
<name>A0ABT3GJ93_9BACT</name>
<accession>A0ABT3GJ93</accession>
<evidence type="ECO:0000313" key="9">
    <source>
        <dbReference type="Proteomes" id="UP001320876"/>
    </source>
</evidence>
<dbReference type="InterPro" id="IPR008979">
    <property type="entry name" value="Galactose-bd-like_sf"/>
</dbReference>
<dbReference type="Gene3D" id="4.10.1080.10">
    <property type="entry name" value="TSP type-3 repeat"/>
    <property type="match status" value="3"/>
</dbReference>
<feature type="region of interest" description="Disordered" evidence="5">
    <location>
        <begin position="839"/>
        <end position="867"/>
    </location>
</feature>
<evidence type="ECO:0000256" key="3">
    <source>
        <dbReference type="ARBA" id="ARBA00022729"/>
    </source>
</evidence>
<keyword evidence="9" id="KW-1185">Reference proteome</keyword>
<comment type="caution">
    <text evidence="8">The sequence shown here is derived from an EMBL/GenBank/DDBJ whole genome shotgun (WGS) entry which is preliminary data.</text>
</comment>
<feature type="domain" description="FBA" evidence="7">
    <location>
        <begin position="1"/>
        <end position="171"/>
    </location>
</feature>
<keyword evidence="2" id="KW-0964">Secreted</keyword>
<dbReference type="SMART" id="SM01198">
    <property type="entry name" value="FBA"/>
    <property type="match status" value="1"/>
</dbReference>
<evidence type="ECO:0000256" key="1">
    <source>
        <dbReference type="ARBA" id="ARBA00004613"/>
    </source>
</evidence>
<keyword evidence="3" id="KW-0732">Signal</keyword>
<gene>
    <name evidence="8" type="ORF">OKA05_13605</name>
</gene>
<comment type="subcellular location">
    <subcellularLocation>
        <location evidence="1">Secreted</location>
    </subcellularLocation>
</comment>
<feature type="region of interest" description="Disordered" evidence="5">
    <location>
        <begin position="519"/>
        <end position="560"/>
    </location>
</feature>
<feature type="domain" description="F5/8 type C" evidence="6">
    <location>
        <begin position="942"/>
        <end position="1099"/>
    </location>
</feature>
<organism evidence="8 9">
    <name type="scientific">Luteolibacter arcticus</name>
    <dbReference type="NCBI Taxonomy" id="1581411"/>
    <lineage>
        <taxon>Bacteria</taxon>
        <taxon>Pseudomonadati</taxon>
        <taxon>Verrucomicrobiota</taxon>
        <taxon>Verrucomicrobiia</taxon>
        <taxon>Verrucomicrobiales</taxon>
        <taxon>Verrucomicrobiaceae</taxon>
        <taxon>Luteolibacter</taxon>
    </lineage>
</organism>
<keyword evidence="4" id="KW-0106">Calcium</keyword>
<evidence type="ECO:0000259" key="6">
    <source>
        <dbReference type="PROSITE" id="PS50022"/>
    </source>
</evidence>
<evidence type="ECO:0000256" key="4">
    <source>
        <dbReference type="ARBA" id="ARBA00022837"/>
    </source>
</evidence>
<dbReference type="Pfam" id="PF04300">
    <property type="entry name" value="FBA"/>
    <property type="match status" value="1"/>
</dbReference>
<dbReference type="PANTHER" id="PTHR37467">
    <property type="entry name" value="EXPORTED CALCIUM-BINDING GLYCOPROTEIN-RELATED"/>
    <property type="match status" value="1"/>
</dbReference>